<name>A0A7Z7PSL6_9BACT</name>
<keyword evidence="2 5" id="KW-0808">Transferase</keyword>
<dbReference type="InterPro" id="IPR037171">
    <property type="entry name" value="NagB/RpiA_transferase-like"/>
</dbReference>
<dbReference type="AlphaFoldDB" id="A0A7Z7PSL6"/>
<feature type="domain" description="Acetyl-CoA hydrolase/transferase C-terminal" evidence="4">
    <location>
        <begin position="273"/>
        <end position="426"/>
    </location>
</feature>
<evidence type="ECO:0000259" key="4">
    <source>
        <dbReference type="Pfam" id="PF13336"/>
    </source>
</evidence>
<keyword evidence="5" id="KW-0378">Hydrolase</keyword>
<comment type="similarity">
    <text evidence="1">Belongs to the acetyl-CoA hydrolase/transferase family.</text>
</comment>
<accession>A0A7Z7PSL6</accession>
<evidence type="ECO:0000313" key="5">
    <source>
        <dbReference type="EMBL" id="SSC13948.1"/>
    </source>
</evidence>
<dbReference type="Gene3D" id="3.40.1080.20">
    <property type="entry name" value="Acetyl-CoA hydrolase/transferase C-terminal domain"/>
    <property type="match status" value="1"/>
</dbReference>
<gene>
    <name evidence="5" type="ORF">MESINF_2508</name>
</gene>
<dbReference type="InterPro" id="IPR038460">
    <property type="entry name" value="AcetylCoA_hyd_C_sf"/>
</dbReference>
<sequence length="432" mass="47891">MNWVEEYRKKRISIDEALKNVKSNTKIVTSMAAMEAQGLLQNLHRVENVENVAVATCLNIGEYPFFTHKEYEGRFLNESWFHSVGARKAVSSGLRTVTYIPNNLHNAGMERIMANRPDIFWGVASPMDKNGYMTVSLSTVYERDMVERAKMVIMEVNEKAPKTHGDTHVHISEVDYVIENNFDIPELPDSEPSETEMEIAGHISSLVDDGSTLQIGIGGIPNAVARLMEDKHDLGIHTEMFTESMIHLFEKGSITNRRKTLWPGKFIATFALGTREMYSFIEDNPGVLLLRGSYVNDPYVVAQNDNMVSINTAITLDLTGQVCSEAIGTRHYSGTGGQLDTHRGASMARGGKGIIALRSTAKNGTVSTIVPLLPLGSPVTVPRQDIDYVVTEFGVAHLKGLNVFQRVEALLNISHPDFRAELRKQASDIGLI</sequence>
<keyword evidence="6" id="KW-1185">Reference proteome</keyword>
<dbReference type="InterPro" id="IPR046433">
    <property type="entry name" value="ActCoA_hydro"/>
</dbReference>
<protein>
    <submittedName>
        <fullName evidence="5">Acetyl-CoA hydrolase/transferase</fullName>
    </submittedName>
</protein>
<evidence type="ECO:0000259" key="3">
    <source>
        <dbReference type="Pfam" id="PF02550"/>
    </source>
</evidence>
<evidence type="ECO:0000256" key="1">
    <source>
        <dbReference type="ARBA" id="ARBA00009632"/>
    </source>
</evidence>
<dbReference type="GO" id="GO:0016787">
    <property type="term" value="F:hydrolase activity"/>
    <property type="evidence" value="ECO:0007669"/>
    <property type="project" value="UniProtKB-KW"/>
</dbReference>
<dbReference type="Proteomes" id="UP000250796">
    <property type="component" value="Chromosome MESINF"/>
</dbReference>
<reference evidence="5 6" key="1">
    <citation type="submission" date="2017-01" db="EMBL/GenBank/DDBJ databases">
        <authorList>
            <person name="Erauso G."/>
        </authorList>
    </citation>
    <scope>NUCLEOTIDE SEQUENCE [LARGE SCALE GENOMIC DNA]</scope>
    <source>
        <strain evidence="5">MESINF1</strain>
    </source>
</reference>
<dbReference type="PANTHER" id="PTHR21432:SF20">
    <property type="entry name" value="ACETYL-COA HYDROLASE"/>
    <property type="match status" value="1"/>
</dbReference>
<dbReference type="Gene3D" id="3.40.1080.10">
    <property type="entry name" value="Glutaconate Coenzyme A-transferase"/>
    <property type="match status" value="1"/>
</dbReference>
<feature type="domain" description="Acetyl-CoA hydrolase/transferase N-terminal" evidence="3">
    <location>
        <begin position="5"/>
        <end position="181"/>
    </location>
</feature>
<evidence type="ECO:0000313" key="6">
    <source>
        <dbReference type="Proteomes" id="UP000250796"/>
    </source>
</evidence>
<dbReference type="Pfam" id="PF02550">
    <property type="entry name" value="AcetylCoA_hydro"/>
    <property type="match status" value="1"/>
</dbReference>
<dbReference type="Pfam" id="PF13336">
    <property type="entry name" value="AcetylCoA_hyd_C"/>
    <property type="match status" value="1"/>
</dbReference>
<dbReference type="Gene3D" id="3.30.750.70">
    <property type="entry name" value="4-hydroxybutyrate coenzyme like domains"/>
    <property type="match status" value="1"/>
</dbReference>
<dbReference type="GO" id="GO:0008775">
    <property type="term" value="F:acetate CoA-transferase activity"/>
    <property type="evidence" value="ECO:0007669"/>
    <property type="project" value="InterPro"/>
</dbReference>
<dbReference type="InterPro" id="IPR003702">
    <property type="entry name" value="ActCoA_hydro_N"/>
</dbReference>
<dbReference type="RefSeq" id="WP_169700139.1">
    <property type="nucleotide sequence ID" value="NZ_LS974202.1"/>
</dbReference>
<dbReference type="SUPFAM" id="SSF100950">
    <property type="entry name" value="NagB/RpiA/CoA transferase-like"/>
    <property type="match status" value="2"/>
</dbReference>
<dbReference type="InterPro" id="IPR026888">
    <property type="entry name" value="AcetylCoA_hyd_C"/>
</dbReference>
<evidence type="ECO:0000256" key="2">
    <source>
        <dbReference type="ARBA" id="ARBA00022679"/>
    </source>
</evidence>
<proteinExistence type="inferred from homology"/>
<dbReference type="EMBL" id="LS974202">
    <property type="protein sequence ID" value="SSC13948.1"/>
    <property type="molecule type" value="Genomic_DNA"/>
</dbReference>
<dbReference type="KEGG" id="minf:MESINF_2508"/>
<dbReference type="GO" id="GO:0006083">
    <property type="term" value="P:acetate metabolic process"/>
    <property type="evidence" value="ECO:0007669"/>
    <property type="project" value="InterPro"/>
</dbReference>
<organism evidence="5 6">
    <name type="scientific">Mesotoga infera</name>
    <dbReference type="NCBI Taxonomy" id="1236046"/>
    <lineage>
        <taxon>Bacteria</taxon>
        <taxon>Thermotogati</taxon>
        <taxon>Thermotogota</taxon>
        <taxon>Thermotogae</taxon>
        <taxon>Kosmotogales</taxon>
        <taxon>Kosmotogaceae</taxon>
        <taxon>Mesotoga</taxon>
    </lineage>
</organism>
<dbReference type="PANTHER" id="PTHR21432">
    <property type="entry name" value="ACETYL-COA HYDROLASE-RELATED"/>
    <property type="match status" value="1"/>
</dbReference>